<protein>
    <submittedName>
        <fullName evidence="6">Geminin coiled-coil domain-containing protein 1</fullName>
    </submittedName>
</protein>
<evidence type="ECO:0000313" key="6">
    <source>
        <dbReference type="EMBL" id="TWW76622.1"/>
    </source>
</evidence>
<feature type="compositionally biased region" description="Low complexity" evidence="5">
    <location>
        <begin position="182"/>
        <end position="194"/>
    </location>
</feature>
<dbReference type="GO" id="GO:0005634">
    <property type="term" value="C:nucleus"/>
    <property type="evidence" value="ECO:0007669"/>
    <property type="project" value="UniProtKB-SubCell"/>
</dbReference>
<evidence type="ECO:0000256" key="4">
    <source>
        <dbReference type="ARBA" id="ARBA00023306"/>
    </source>
</evidence>
<dbReference type="GO" id="GO:0008156">
    <property type="term" value="P:negative regulation of DNA replication"/>
    <property type="evidence" value="ECO:0007669"/>
    <property type="project" value="TreeGrafter"/>
</dbReference>
<dbReference type="PANTHER" id="PTHR13372:SF2">
    <property type="entry name" value="GEMININ COILED-COIL DOMAIN-CONTAINING PROTEIN 1"/>
    <property type="match status" value="1"/>
</dbReference>
<feature type="compositionally biased region" description="Polar residues" evidence="5">
    <location>
        <begin position="274"/>
        <end position="289"/>
    </location>
</feature>
<dbReference type="AlphaFoldDB" id="A0A5C6PA48"/>
<name>A0A5C6PA48_9TELE</name>
<keyword evidence="4" id="KW-0131">Cell cycle</keyword>
<dbReference type="PANTHER" id="PTHR13372">
    <property type="entry name" value="GEMININ"/>
    <property type="match status" value="1"/>
</dbReference>
<dbReference type="EMBL" id="RHFK02000004">
    <property type="protein sequence ID" value="TWW76622.1"/>
    <property type="molecule type" value="Genomic_DNA"/>
</dbReference>
<accession>A0A5C6PA48</accession>
<feature type="compositionally biased region" description="Polar residues" evidence="5">
    <location>
        <begin position="202"/>
        <end position="211"/>
    </location>
</feature>
<dbReference type="Proteomes" id="UP000324091">
    <property type="component" value="Chromosome 12"/>
</dbReference>
<evidence type="ECO:0000256" key="5">
    <source>
        <dbReference type="SAM" id="MobiDB-lite"/>
    </source>
</evidence>
<keyword evidence="7" id="KW-1185">Reference proteome</keyword>
<keyword evidence="2" id="KW-0175">Coiled coil</keyword>
<proteinExistence type="predicted"/>
<comment type="subcellular location">
    <subcellularLocation>
        <location evidence="1">Nucleus</location>
    </subcellularLocation>
</comment>
<feature type="region of interest" description="Disordered" evidence="5">
    <location>
        <begin position="180"/>
        <end position="325"/>
    </location>
</feature>
<gene>
    <name evidence="6" type="ORF">D4764_12G0000120</name>
</gene>
<evidence type="ECO:0000256" key="3">
    <source>
        <dbReference type="ARBA" id="ARBA00023242"/>
    </source>
</evidence>
<comment type="caution">
    <text evidence="6">The sequence shown here is derived from an EMBL/GenBank/DDBJ whole genome shotgun (WGS) entry which is preliminary data.</text>
</comment>
<dbReference type="GO" id="GO:0045786">
    <property type="term" value="P:negative regulation of cell cycle"/>
    <property type="evidence" value="ECO:0007669"/>
    <property type="project" value="TreeGrafter"/>
</dbReference>
<sequence>MCDLGAAPPPARAEYCESSCRPLSPSAGQMWSQQLGPHLQRNKQVGLVLQEVLIGAAGFCWSNWTCSHQLQDILLQREEELFQLQEENQKLREFLNSSFVRNLQAQKVSGDGRGGLPRQLKRNLAGPDEGPLQNSPWPPQISKRVCRNITAEFSSESESPPEPNLDRWVLRMLGLKDVGAVDPSPTSSWSWSSKDSSRTSTHHNSLANGCVSSGPCPDLGQEPSGPSSLYEDSKDMTRPSLLSTAFQSPPEEPDFRWPTARPACSWSSGPAAGNHSSPSRSSPDGNHSSPPAEDVLVSPSPSSSLVRNKQQRCAGPGRPSGRCWTPADPPADVVFSMCLSPSSSIRTHSFPQGQAFIRNNPDGRWSFTWVPRHGP</sequence>
<evidence type="ECO:0000313" key="7">
    <source>
        <dbReference type="Proteomes" id="UP000324091"/>
    </source>
</evidence>
<keyword evidence="3" id="KW-0539">Nucleus</keyword>
<reference evidence="6 7" key="1">
    <citation type="submission" date="2019-04" db="EMBL/GenBank/DDBJ databases">
        <title>Chromosome genome assembly for Takifugu flavidus.</title>
        <authorList>
            <person name="Xiao S."/>
        </authorList>
    </citation>
    <scope>NUCLEOTIDE SEQUENCE [LARGE SCALE GENOMIC DNA]</scope>
    <source>
        <strain evidence="6">HTHZ2018</strain>
        <tissue evidence="6">Muscle</tissue>
    </source>
</reference>
<evidence type="ECO:0000256" key="2">
    <source>
        <dbReference type="ARBA" id="ARBA00023054"/>
    </source>
</evidence>
<organism evidence="6 7">
    <name type="scientific">Takifugu flavidus</name>
    <name type="common">sansaifugu</name>
    <dbReference type="NCBI Taxonomy" id="433684"/>
    <lineage>
        <taxon>Eukaryota</taxon>
        <taxon>Metazoa</taxon>
        <taxon>Chordata</taxon>
        <taxon>Craniata</taxon>
        <taxon>Vertebrata</taxon>
        <taxon>Euteleostomi</taxon>
        <taxon>Actinopterygii</taxon>
        <taxon>Neopterygii</taxon>
        <taxon>Teleostei</taxon>
        <taxon>Neoteleostei</taxon>
        <taxon>Acanthomorphata</taxon>
        <taxon>Eupercaria</taxon>
        <taxon>Tetraodontiformes</taxon>
        <taxon>Tetradontoidea</taxon>
        <taxon>Tetraodontidae</taxon>
        <taxon>Takifugu</taxon>
    </lineage>
</organism>
<evidence type="ECO:0000256" key="1">
    <source>
        <dbReference type="ARBA" id="ARBA00004123"/>
    </source>
</evidence>
<feature type="region of interest" description="Disordered" evidence="5">
    <location>
        <begin position="108"/>
        <end position="141"/>
    </location>
</feature>
<feature type="compositionally biased region" description="Low complexity" evidence="5">
    <location>
        <begin position="295"/>
        <end position="306"/>
    </location>
</feature>